<organism evidence="2 3">
    <name type="scientific">Dendrobium thyrsiflorum</name>
    <name type="common">Pinecone-like raceme dendrobium</name>
    <name type="synonym">Orchid</name>
    <dbReference type="NCBI Taxonomy" id="117978"/>
    <lineage>
        <taxon>Eukaryota</taxon>
        <taxon>Viridiplantae</taxon>
        <taxon>Streptophyta</taxon>
        <taxon>Embryophyta</taxon>
        <taxon>Tracheophyta</taxon>
        <taxon>Spermatophyta</taxon>
        <taxon>Magnoliopsida</taxon>
        <taxon>Liliopsida</taxon>
        <taxon>Asparagales</taxon>
        <taxon>Orchidaceae</taxon>
        <taxon>Epidendroideae</taxon>
        <taxon>Malaxideae</taxon>
        <taxon>Dendrobiinae</taxon>
        <taxon>Dendrobium</taxon>
    </lineage>
</organism>
<feature type="region of interest" description="Disordered" evidence="1">
    <location>
        <begin position="386"/>
        <end position="430"/>
    </location>
</feature>
<dbReference type="AlphaFoldDB" id="A0ABD0V295"/>
<accession>A0ABD0V295</accession>
<evidence type="ECO:0000313" key="2">
    <source>
        <dbReference type="EMBL" id="KAL0919065.1"/>
    </source>
</evidence>
<feature type="compositionally biased region" description="Gly residues" evidence="1">
    <location>
        <begin position="388"/>
        <end position="397"/>
    </location>
</feature>
<keyword evidence="3" id="KW-1185">Reference proteome</keyword>
<dbReference type="Proteomes" id="UP001552299">
    <property type="component" value="Unassembled WGS sequence"/>
</dbReference>
<reference evidence="2 3" key="1">
    <citation type="journal article" date="2024" name="Plant Biotechnol. J.">
        <title>Dendrobium thyrsiflorum genome and its molecular insights into genes involved in important horticultural traits.</title>
        <authorList>
            <person name="Chen B."/>
            <person name="Wang J.Y."/>
            <person name="Zheng P.J."/>
            <person name="Li K.L."/>
            <person name="Liang Y.M."/>
            <person name="Chen X.F."/>
            <person name="Zhang C."/>
            <person name="Zhao X."/>
            <person name="He X."/>
            <person name="Zhang G.Q."/>
            <person name="Liu Z.J."/>
            <person name="Xu Q."/>
        </authorList>
    </citation>
    <scope>NUCLEOTIDE SEQUENCE [LARGE SCALE GENOMIC DNA]</scope>
    <source>
        <strain evidence="2">GZMU011</strain>
    </source>
</reference>
<protein>
    <submittedName>
        <fullName evidence="2">Uncharacterized protein</fullName>
    </submittedName>
</protein>
<sequence>MFLPSGAAWEESLEEVVSLESERSCEGICETHKAFPATFPSRLISYAFDFSKSVKGRNSVFEVLLQELLLPSTPEKGLKAGEGELGRERESYEGEFVRGSQRLLQTRIQVVFPDRHPCSLVALKVSSSVLILGSLPALGGSKRSWVLCLLQEEAKGVGFSAYFRRKQKEVRFYVSPGLHGQFLAVSFFTAGGRGLLYSMKSCKECLEPLRSETTLNLLHFLGANLKGFGENIVWNWRRSGEKGGGDGLRAWKLAVKAGNNGGGFIPIVLLEMDEAAGEDEDFSDIDGFGYEFVCGGDEAHVEGAVKDEHGLGGARVRVGWVETAGCVVYAGQGNSQSVQPRNLLNVRDSHNRPQGVIDHCWLRQAFEGEATLLTVVEVGDTDILERVGVGGEGSGGSGEEEDEEKWSSGGCHGSEHFSSSRPPPDLCRPPSEFFPTTAGLLSTTVGVLPDHHRFVNHCRTSVCSLTSSGLLSTTVGVLPDHSQTFVDHNQSSSRLLPDFRPFIDHYRTSTCSSTTTRLPLVRRPKQELCLFINYHRSSFRPLPDFRLFLDHCRTFTFLLTATRLPPVHGPPPDFRLFVDQHWTSTCSLTTIKVLLDHSQTSACSSTTVELPPVRQPSLNFCTFVDHHWSSSSTTVRLLPVRQLFPDFSSLQNRLTGLTFSTECCGHSYSIEPQLTYN</sequence>
<gene>
    <name evidence="2" type="ORF">M5K25_011134</name>
</gene>
<name>A0ABD0V295_DENTH</name>
<evidence type="ECO:0000313" key="3">
    <source>
        <dbReference type="Proteomes" id="UP001552299"/>
    </source>
</evidence>
<comment type="caution">
    <text evidence="2">The sequence shown here is derived from an EMBL/GenBank/DDBJ whole genome shotgun (WGS) entry which is preliminary data.</text>
</comment>
<dbReference type="EMBL" id="JANQDX010000009">
    <property type="protein sequence ID" value="KAL0919065.1"/>
    <property type="molecule type" value="Genomic_DNA"/>
</dbReference>
<proteinExistence type="predicted"/>
<evidence type="ECO:0000256" key="1">
    <source>
        <dbReference type="SAM" id="MobiDB-lite"/>
    </source>
</evidence>